<dbReference type="AlphaFoldDB" id="A0A183GSK1"/>
<reference evidence="4 5" key="1">
    <citation type="submission" date="2018-11" db="EMBL/GenBank/DDBJ databases">
        <authorList>
            <consortium name="Pathogen Informatics"/>
        </authorList>
    </citation>
    <scope>NUCLEOTIDE SEQUENCE [LARGE SCALE GENOMIC DNA]</scope>
</reference>
<organism evidence="5 6">
    <name type="scientific">Heligmosomoides polygyrus</name>
    <name type="common">Parasitic roundworm</name>
    <dbReference type="NCBI Taxonomy" id="6339"/>
    <lineage>
        <taxon>Eukaryota</taxon>
        <taxon>Metazoa</taxon>
        <taxon>Ecdysozoa</taxon>
        <taxon>Nematoda</taxon>
        <taxon>Chromadorea</taxon>
        <taxon>Rhabditida</taxon>
        <taxon>Rhabditina</taxon>
        <taxon>Rhabditomorpha</taxon>
        <taxon>Strongyloidea</taxon>
        <taxon>Heligmosomidae</taxon>
        <taxon>Heligmosomoides</taxon>
    </lineage>
</organism>
<keyword evidence="2" id="KW-0732">Signal</keyword>
<protein>
    <submittedName>
        <fullName evidence="6">ShKT domain-containing protein</fullName>
    </submittedName>
</protein>
<keyword evidence="5" id="KW-1185">Reference proteome</keyword>
<dbReference type="EMBL" id="UZAH01038342">
    <property type="protein sequence ID" value="VDP52991.1"/>
    <property type="molecule type" value="Genomic_DNA"/>
</dbReference>
<evidence type="ECO:0000313" key="6">
    <source>
        <dbReference type="WBParaSite" id="HPBE_0002567101-mRNA-1"/>
    </source>
</evidence>
<dbReference type="PANTHER" id="PTHR46707">
    <property type="entry name" value="PROTEIN CBG07468"/>
    <property type="match status" value="1"/>
</dbReference>
<name>A0A183GSK1_HELPZ</name>
<feature type="domain" description="ShKT" evidence="3">
    <location>
        <begin position="69"/>
        <end position="108"/>
    </location>
</feature>
<dbReference type="PANTHER" id="PTHR46707:SF1">
    <property type="entry name" value="COEXPRESSED WITH POLYCYSTINS-RELATED"/>
    <property type="match status" value="1"/>
</dbReference>
<accession>A0A3P8E982</accession>
<feature type="signal peptide" evidence="2">
    <location>
        <begin position="1"/>
        <end position="16"/>
    </location>
</feature>
<dbReference type="Pfam" id="PF01549">
    <property type="entry name" value="ShK"/>
    <property type="match status" value="2"/>
</dbReference>
<evidence type="ECO:0000256" key="2">
    <source>
        <dbReference type="SAM" id="SignalP"/>
    </source>
</evidence>
<evidence type="ECO:0000256" key="1">
    <source>
        <dbReference type="PROSITE-ProRule" id="PRU01005"/>
    </source>
</evidence>
<evidence type="ECO:0000313" key="5">
    <source>
        <dbReference type="Proteomes" id="UP000050761"/>
    </source>
</evidence>
<dbReference type="InterPro" id="IPR003582">
    <property type="entry name" value="ShKT_dom"/>
</dbReference>
<feature type="domain" description="ShKT" evidence="3">
    <location>
        <begin position="30"/>
        <end position="68"/>
    </location>
</feature>
<proteinExistence type="predicted"/>
<comment type="caution">
    <text evidence="1">Lacks conserved residue(s) required for the propagation of feature annotation.</text>
</comment>
<feature type="chain" id="PRO_5044552215" evidence="2">
    <location>
        <begin position="17"/>
        <end position="131"/>
    </location>
</feature>
<reference evidence="6" key="2">
    <citation type="submission" date="2019-09" db="UniProtKB">
        <authorList>
            <consortium name="WormBaseParasite"/>
        </authorList>
    </citation>
    <scope>IDENTIFICATION</scope>
</reference>
<evidence type="ECO:0000259" key="3">
    <source>
        <dbReference type="PROSITE" id="PS51670"/>
    </source>
</evidence>
<gene>
    <name evidence="4" type="ORF">HPBE_LOCUS25670</name>
</gene>
<sequence>MRTLLAILALLVTVSAFNLFGKDKKPVDYCQDKDPEYCAKKVPTGFCESSFHTKAEIKEKCMKSCKLCCGDKDPEKCKELVKQEDYCTSSFKTRAEIKEECGESCGLCKEVDDPYGVPVDPKGNLFLDKYA</sequence>
<accession>A0A183GSK1</accession>
<dbReference type="OrthoDB" id="5839340at2759"/>
<dbReference type="WBParaSite" id="HPBE_0002567101-mRNA-1">
    <property type="protein sequence ID" value="HPBE_0002567101-mRNA-1"/>
    <property type="gene ID" value="HPBE_0002567101"/>
</dbReference>
<evidence type="ECO:0000313" key="4">
    <source>
        <dbReference type="EMBL" id="VDP52991.1"/>
    </source>
</evidence>
<dbReference type="Proteomes" id="UP000050761">
    <property type="component" value="Unassembled WGS sequence"/>
</dbReference>
<dbReference type="PROSITE" id="PS51670">
    <property type="entry name" value="SHKT"/>
    <property type="match status" value="2"/>
</dbReference>